<dbReference type="EMBL" id="JAJMLW010000001">
    <property type="protein sequence ID" value="MCI2241198.1"/>
    <property type="molecule type" value="Genomic_DNA"/>
</dbReference>
<organism evidence="6 7">
    <name type="scientific">Adlercreutzia faecimuris</name>
    <dbReference type="NCBI Taxonomy" id="2897341"/>
    <lineage>
        <taxon>Bacteria</taxon>
        <taxon>Bacillati</taxon>
        <taxon>Actinomycetota</taxon>
        <taxon>Coriobacteriia</taxon>
        <taxon>Eggerthellales</taxon>
        <taxon>Eggerthellaceae</taxon>
        <taxon>Adlercreutzia</taxon>
    </lineage>
</organism>
<dbReference type="Pfam" id="PF00196">
    <property type="entry name" value="GerE"/>
    <property type="match status" value="1"/>
</dbReference>
<keyword evidence="2" id="KW-0238">DNA-binding</keyword>
<dbReference type="SMART" id="SM00421">
    <property type="entry name" value="HTH_LUXR"/>
    <property type="match status" value="1"/>
</dbReference>
<dbReference type="InterPro" id="IPR000792">
    <property type="entry name" value="Tscrpt_reg_LuxR_C"/>
</dbReference>
<name>A0ABS9WEA5_9ACTN</name>
<reference evidence="6" key="1">
    <citation type="submission" date="2021-11" db="EMBL/GenBank/DDBJ databases">
        <title>A Novel Adlercreutzia Species, isolated from a Allomyrina dichotoma larva feces.</title>
        <authorList>
            <person name="Suh M.K."/>
        </authorList>
    </citation>
    <scope>NUCLEOTIDE SEQUENCE</scope>
    <source>
        <strain evidence="6">JBNU-10</strain>
    </source>
</reference>
<dbReference type="PANTHER" id="PTHR44688">
    <property type="entry name" value="DNA-BINDING TRANSCRIPTIONAL ACTIVATOR DEVR_DOSR"/>
    <property type="match status" value="1"/>
</dbReference>
<dbReference type="PANTHER" id="PTHR44688:SF16">
    <property type="entry name" value="DNA-BINDING TRANSCRIPTIONAL ACTIVATOR DEVR_DOSR"/>
    <property type="match status" value="1"/>
</dbReference>
<dbReference type="PRINTS" id="PR00038">
    <property type="entry name" value="HTHLUXR"/>
</dbReference>
<protein>
    <submittedName>
        <fullName evidence="6">Helix-turn-helix transcriptional regulator</fullName>
    </submittedName>
</protein>
<comment type="caution">
    <text evidence="6">The sequence shown here is derived from an EMBL/GenBank/DDBJ whole genome shotgun (WGS) entry which is preliminary data.</text>
</comment>
<dbReference type="InterPro" id="IPR016032">
    <property type="entry name" value="Sig_transdc_resp-reg_C-effctor"/>
</dbReference>
<dbReference type="PROSITE" id="PS50043">
    <property type="entry name" value="HTH_LUXR_2"/>
    <property type="match status" value="1"/>
</dbReference>
<dbReference type="RefSeq" id="WP_242163106.1">
    <property type="nucleotide sequence ID" value="NZ_JAJMLW010000001.1"/>
</dbReference>
<evidence type="ECO:0000259" key="5">
    <source>
        <dbReference type="PROSITE" id="PS50043"/>
    </source>
</evidence>
<evidence type="ECO:0000313" key="7">
    <source>
        <dbReference type="Proteomes" id="UP001430755"/>
    </source>
</evidence>
<proteinExistence type="predicted"/>
<keyword evidence="7" id="KW-1185">Reference proteome</keyword>
<dbReference type="SUPFAM" id="SSF46894">
    <property type="entry name" value="C-terminal effector domain of the bipartite response regulators"/>
    <property type="match status" value="1"/>
</dbReference>
<keyword evidence="3" id="KW-0804">Transcription</keyword>
<feature type="domain" description="HTH luxR-type" evidence="5">
    <location>
        <begin position="97"/>
        <end position="161"/>
    </location>
</feature>
<dbReference type="Gene3D" id="1.10.10.10">
    <property type="entry name" value="Winged helix-like DNA-binding domain superfamily/Winged helix DNA-binding domain"/>
    <property type="match status" value="1"/>
</dbReference>
<keyword evidence="1" id="KW-0805">Transcription regulation</keyword>
<gene>
    <name evidence="6" type="ORF">LPT13_02375</name>
</gene>
<dbReference type="InterPro" id="IPR036388">
    <property type="entry name" value="WH-like_DNA-bd_sf"/>
</dbReference>
<sequence>MQRGTKIGWRGRRGRRGQADGRIATGIAERPLGPEAADQAGPGHTPTASAATCACAVASGRLTASVPAGGWPAPAAVRIPLTAAADLDEAFLQQAERLRGRFGLTPRETEVAALLLAGRSRPYIRDKLVISLHTVHTHARSILAKCAVHSQQELMDKARGL</sequence>
<evidence type="ECO:0000256" key="3">
    <source>
        <dbReference type="ARBA" id="ARBA00023163"/>
    </source>
</evidence>
<feature type="region of interest" description="Disordered" evidence="4">
    <location>
        <begin position="27"/>
        <end position="48"/>
    </location>
</feature>
<accession>A0ABS9WEA5</accession>
<evidence type="ECO:0000256" key="2">
    <source>
        <dbReference type="ARBA" id="ARBA00023125"/>
    </source>
</evidence>
<evidence type="ECO:0000313" key="6">
    <source>
        <dbReference type="EMBL" id="MCI2241198.1"/>
    </source>
</evidence>
<evidence type="ECO:0000256" key="4">
    <source>
        <dbReference type="SAM" id="MobiDB-lite"/>
    </source>
</evidence>
<evidence type="ECO:0000256" key="1">
    <source>
        <dbReference type="ARBA" id="ARBA00023015"/>
    </source>
</evidence>
<dbReference type="Proteomes" id="UP001430755">
    <property type="component" value="Unassembled WGS sequence"/>
</dbReference>